<dbReference type="Pfam" id="PF00078">
    <property type="entry name" value="RVT_1"/>
    <property type="match status" value="1"/>
</dbReference>
<evidence type="ECO:0000259" key="1">
    <source>
        <dbReference type="Pfam" id="PF00078"/>
    </source>
</evidence>
<feature type="domain" description="Reverse transcriptase" evidence="1">
    <location>
        <begin position="10"/>
        <end position="98"/>
    </location>
</feature>
<accession>A0A1B6ETG2</accession>
<name>A0A1B6ETG2_9HEMI</name>
<organism evidence="2">
    <name type="scientific">Cuerna arida</name>
    <dbReference type="NCBI Taxonomy" id="1464854"/>
    <lineage>
        <taxon>Eukaryota</taxon>
        <taxon>Metazoa</taxon>
        <taxon>Ecdysozoa</taxon>
        <taxon>Arthropoda</taxon>
        <taxon>Hexapoda</taxon>
        <taxon>Insecta</taxon>
        <taxon>Pterygota</taxon>
        <taxon>Neoptera</taxon>
        <taxon>Paraneoptera</taxon>
        <taxon>Hemiptera</taxon>
        <taxon>Auchenorrhyncha</taxon>
        <taxon>Membracoidea</taxon>
        <taxon>Cicadellidae</taxon>
        <taxon>Cicadellinae</taxon>
        <taxon>Proconiini</taxon>
        <taxon>Cuerna</taxon>
    </lineage>
</organism>
<dbReference type="PANTHER" id="PTHR33332">
    <property type="entry name" value="REVERSE TRANSCRIPTASE DOMAIN-CONTAINING PROTEIN"/>
    <property type="match status" value="1"/>
</dbReference>
<proteinExistence type="predicted"/>
<feature type="non-terminal residue" evidence="2">
    <location>
        <position position="111"/>
    </location>
</feature>
<evidence type="ECO:0000313" key="2">
    <source>
        <dbReference type="EMBL" id="JAS41256.1"/>
    </source>
</evidence>
<gene>
    <name evidence="2" type="ORF">g.49683</name>
</gene>
<dbReference type="EMBL" id="GECZ01028513">
    <property type="protein sequence ID" value="JAS41256.1"/>
    <property type="molecule type" value="Transcribed_RNA"/>
</dbReference>
<feature type="non-terminal residue" evidence="2">
    <location>
        <position position="1"/>
    </location>
</feature>
<protein>
    <recommendedName>
        <fullName evidence="1">Reverse transcriptase domain-containing protein</fullName>
    </recommendedName>
</protein>
<reference evidence="2" key="1">
    <citation type="submission" date="2015-11" db="EMBL/GenBank/DDBJ databases">
        <title>De novo transcriptome assembly of four potential Pierce s Disease insect vectors from Arizona vineyards.</title>
        <authorList>
            <person name="Tassone E.E."/>
        </authorList>
    </citation>
    <scope>NUCLEOTIDE SEQUENCE</scope>
</reference>
<sequence>QLLNYLERNGLLDEEQHGFRPGRSTVTAATNFVESIINFVNEGQIVAGVFMDLSRAFDSVSHEGLLQTLSKNGIGGKELAWFRSYLVDRQQFVQITSKNPKSQIEENKSPP</sequence>
<dbReference type="InterPro" id="IPR000477">
    <property type="entry name" value="RT_dom"/>
</dbReference>
<dbReference type="AlphaFoldDB" id="A0A1B6ETG2"/>